<name>A0A9Q3GQG1_9BASI</name>
<organism evidence="2 3">
    <name type="scientific">Austropuccinia psidii MF-1</name>
    <dbReference type="NCBI Taxonomy" id="1389203"/>
    <lineage>
        <taxon>Eukaryota</taxon>
        <taxon>Fungi</taxon>
        <taxon>Dikarya</taxon>
        <taxon>Basidiomycota</taxon>
        <taxon>Pucciniomycotina</taxon>
        <taxon>Pucciniomycetes</taxon>
        <taxon>Pucciniales</taxon>
        <taxon>Sphaerophragmiaceae</taxon>
        <taxon>Austropuccinia</taxon>
    </lineage>
</organism>
<comment type="caution">
    <text evidence="2">The sequence shown here is derived from an EMBL/GenBank/DDBJ whole genome shotgun (WGS) entry which is preliminary data.</text>
</comment>
<dbReference type="EMBL" id="AVOT02004086">
    <property type="protein sequence ID" value="MBW0475377.1"/>
    <property type="molecule type" value="Genomic_DNA"/>
</dbReference>
<accession>A0A9Q3GQG1</accession>
<feature type="domain" description="Retrovirus-related Pol polyprotein from transposon TNT 1-94-like beta-barrel" evidence="1">
    <location>
        <begin position="178"/>
        <end position="254"/>
    </location>
</feature>
<dbReference type="InterPro" id="IPR054722">
    <property type="entry name" value="PolX-like_BBD"/>
</dbReference>
<reference evidence="2" key="1">
    <citation type="submission" date="2021-03" db="EMBL/GenBank/DDBJ databases">
        <title>Draft genome sequence of rust myrtle Austropuccinia psidii MF-1, a brazilian biotype.</title>
        <authorList>
            <person name="Quecine M.C."/>
            <person name="Pachon D.M.R."/>
            <person name="Bonatelli M.L."/>
            <person name="Correr F.H."/>
            <person name="Franceschini L.M."/>
            <person name="Leite T.F."/>
            <person name="Margarido G.R.A."/>
            <person name="Almeida C.A."/>
            <person name="Ferrarezi J.A."/>
            <person name="Labate C.A."/>
        </authorList>
    </citation>
    <scope>NUCLEOTIDE SEQUENCE</scope>
    <source>
        <strain evidence="2">MF-1</strain>
    </source>
</reference>
<dbReference type="AlphaFoldDB" id="A0A9Q3GQG1"/>
<dbReference type="Pfam" id="PF22936">
    <property type="entry name" value="Pol_BBD"/>
    <property type="match status" value="1"/>
</dbReference>
<evidence type="ECO:0000313" key="2">
    <source>
        <dbReference type="EMBL" id="MBW0475377.1"/>
    </source>
</evidence>
<gene>
    <name evidence="2" type="ORF">O181_015092</name>
</gene>
<evidence type="ECO:0000259" key="1">
    <source>
        <dbReference type="Pfam" id="PF22936"/>
    </source>
</evidence>
<evidence type="ECO:0000313" key="3">
    <source>
        <dbReference type="Proteomes" id="UP000765509"/>
    </source>
</evidence>
<proteinExistence type="predicted"/>
<dbReference type="Proteomes" id="UP000765509">
    <property type="component" value="Unassembled WGS sequence"/>
</dbReference>
<dbReference type="OrthoDB" id="8063676at2759"/>
<keyword evidence="3" id="KW-1185">Reference proteome</keyword>
<sequence>MEVDLIECILLNPEPLQDAAKQAEVVRKRQKTAGILIGNMGILNCQRFLLIINEGNPYRIWHKLSTHLTSNSVDNQARVFLEFLALKQEGNLDGFFTNITQPLGKVALVGIVIGTPGDIKESLMAEIIHSASECCELKKKNIKANKAITENRDFSSTKEDSPTVHLAFNAISSGNEIIADSSCSHHMTSLKSLICNYEELHSTITVANGKKAQILGRGSITILSNGMYTNLQCFHVPLLTATLTSVGKLCNNGFEFTMNNQNCFAFHRQGRLQLEGPSINKIFYINGQLISKPKIQIISKYIPHIVNLELLHARAGHPSVTILQRLFKIKTNPISCEACALSKSHRHPYSGTFPKALKPLEYIHMDLSGRISPSTLGGAQYYFKITNQFI</sequence>
<protein>
    <recommendedName>
        <fullName evidence="1">Retrovirus-related Pol polyprotein from transposon TNT 1-94-like beta-barrel domain-containing protein</fullName>
    </recommendedName>
</protein>